<sequence>MANSIQRDKRRRLILLQFQLKRLQCKTVSQDLNLSRSIKKRVESKRALFPRNSSQSRIRNRCIITGRSRGVLGFCNLSRIRVRNLGSQGLLSGVSKASW</sequence>
<proteinExistence type="inferred from homology"/>
<dbReference type="NCBIfam" id="NF006477">
    <property type="entry name" value="PRK08881.1"/>
    <property type="match status" value="1"/>
</dbReference>
<geneLocation type="mitochondrion" evidence="4"/>
<gene>
    <name evidence="4" type="primary">rps14</name>
</gene>
<protein>
    <submittedName>
        <fullName evidence="4">30S ribosomal protein S14</fullName>
    </submittedName>
</protein>
<dbReference type="EMBL" id="MN646686">
    <property type="protein sequence ID" value="QGX86674.1"/>
    <property type="molecule type" value="Genomic_DNA"/>
</dbReference>
<dbReference type="GO" id="GO:0015935">
    <property type="term" value="C:small ribosomal subunit"/>
    <property type="evidence" value="ECO:0007669"/>
    <property type="project" value="TreeGrafter"/>
</dbReference>
<reference evidence="4" key="1">
    <citation type="submission" date="2019-11" db="EMBL/GenBank/DDBJ databases">
        <title>Complete Mitochondrial Genome of Chloroidium sp. UTEX 3077.</title>
        <authorList>
            <person name="Zhang H."/>
        </authorList>
    </citation>
    <scope>NUCLEOTIDE SEQUENCE</scope>
</reference>
<dbReference type="Pfam" id="PF00253">
    <property type="entry name" value="Ribosomal_S14"/>
    <property type="match status" value="1"/>
</dbReference>
<dbReference type="AlphaFoldDB" id="A0A6B9F0W6"/>
<evidence type="ECO:0000256" key="3">
    <source>
        <dbReference type="ARBA" id="ARBA00023274"/>
    </source>
</evidence>
<dbReference type="PANTHER" id="PTHR19836:SF19">
    <property type="entry name" value="SMALL RIBOSOMAL SUBUNIT PROTEIN US14M"/>
    <property type="match status" value="1"/>
</dbReference>
<dbReference type="Gene3D" id="1.10.287.1480">
    <property type="match status" value="1"/>
</dbReference>
<evidence type="ECO:0000256" key="1">
    <source>
        <dbReference type="ARBA" id="ARBA00009083"/>
    </source>
</evidence>
<dbReference type="GO" id="GO:0006412">
    <property type="term" value="P:translation"/>
    <property type="evidence" value="ECO:0007669"/>
    <property type="project" value="InterPro"/>
</dbReference>
<dbReference type="GO" id="GO:0005737">
    <property type="term" value="C:cytoplasm"/>
    <property type="evidence" value="ECO:0007669"/>
    <property type="project" value="UniProtKB-ARBA"/>
</dbReference>
<evidence type="ECO:0000313" key="4">
    <source>
        <dbReference type="EMBL" id="QGX86674.1"/>
    </source>
</evidence>
<dbReference type="PANTHER" id="PTHR19836">
    <property type="entry name" value="30S RIBOSOMAL PROTEIN S14"/>
    <property type="match status" value="1"/>
</dbReference>
<comment type="similarity">
    <text evidence="1">Belongs to the universal ribosomal protein uS14 family.</text>
</comment>
<organism evidence="4">
    <name type="scientific">Chloroidium sp. UTEX 3077</name>
    <dbReference type="NCBI Taxonomy" id="2686440"/>
    <lineage>
        <taxon>Eukaryota</taxon>
        <taxon>Viridiplantae</taxon>
        <taxon>Chlorophyta</taxon>
        <taxon>core chlorophytes</taxon>
        <taxon>Trebouxiophyceae</taxon>
        <taxon>Watanabeales</taxon>
        <taxon>Watanabeaceae</taxon>
        <taxon>Chloroidium</taxon>
    </lineage>
</organism>
<name>A0A6B9F0W6_9CHLO</name>
<dbReference type="SUPFAM" id="SSF57716">
    <property type="entry name" value="Glucocorticoid receptor-like (DNA-binding domain)"/>
    <property type="match status" value="1"/>
</dbReference>
<keyword evidence="4" id="KW-0496">Mitochondrion</keyword>
<keyword evidence="2 4" id="KW-0689">Ribosomal protein</keyword>
<evidence type="ECO:0000256" key="2">
    <source>
        <dbReference type="ARBA" id="ARBA00022980"/>
    </source>
</evidence>
<dbReference type="InterPro" id="IPR001209">
    <property type="entry name" value="Ribosomal_uS14"/>
</dbReference>
<accession>A0A6B9F0W6</accession>
<keyword evidence="3" id="KW-0687">Ribonucleoprotein</keyword>
<dbReference type="GO" id="GO:0003735">
    <property type="term" value="F:structural constituent of ribosome"/>
    <property type="evidence" value="ECO:0007669"/>
    <property type="project" value="InterPro"/>
</dbReference>